<feature type="region of interest" description="Disordered" evidence="1">
    <location>
        <begin position="903"/>
        <end position="927"/>
    </location>
</feature>
<feature type="compositionally biased region" description="Polar residues" evidence="1">
    <location>
        <begin position="912"/>
        <end position="927"/>
    </location>
</feature>
<feature type="compositionally biased region" description="Basic and acidic residues" evidence="1">
    <location>
        <begin position="1078"/>
        <end position="1099"/>
    </location>
</feature>
<organism evidence="2 3">
    <name type="scientific">Fasciola hepatica</name>
    <name type="common">Liver fluke</name>
    <dbReference type="NCBI Taxonomy" id="6192"/>
    <lineage>
        <taxon>Eukaryota</taxon>
        <taxon>Metazoa</taxon>
        <taxon>Spiralia</taxon>
        <taxon>Lophotrochozoa</taxon>
        <taxon>Platyhelminthes</taxon>
        <taxon>Trematoda</taxon>
        <taxon>Digenea</taxon>
        <taxon>Plagiorchiida</taxon>
        <taxon>Echinostomata</taxon>
        <taxon>Echinostomatoidea</taxon>
        <taxon>Fasciolidae</taxon>
        <taxon>Fasciola</taxon>
    </lineage>
</organism>
<reference evidence="2" key="1">
    <citation type="submission" date="2019-03" db="EMBL/GenBank/DDBJ databases">
        <title>Improved annotation for the trematode Fasciola hepatica.</title>
        <authorList>
            <person name="Choi Y.-J."/>
            <person name="Martin J."/>
            <person name="Mitreva M."/>
        </authorList>
    </citation>
    <scope>NUCLEOTIDE SEQUENCE [LARGE SCALE GENOMIC DNA]</scope>
</reference>
<keyword evidence="3" id="KW-1185">Reference proteome</keyword>
<feature type="region of interest" description="Disordered" evidence="1">
    <location>
        <begin position="240"/>
        <end position="274"/>
    </location>
</feature>
<feature type="region of interest" description="Disordered" evidence="1">
    <location>
        <begin position="645"/>
        <end position="670"/>
    </location>
</feature>
<gene>
    <name evidence="2" type="ORF">D915_006564</name>
</gene>
<feature type="region of interest" description="Disordered" evidence="1">
    <location>
        <begin position="388"/>
        <end position="417"/>
    </location>
</feature>
<feature type="compositionally biased region" description="Polar residues" evidence="1">
    <location>
        <begin position="703"/>
        <end position="717"/>
    </location>
</feature>
<feature type="compositionally biased region" description="Polar residues" evidence="1">
    <location>
        <begin position="736"/>
        <end position="756"/>
    </location>
</feature>
<accession>A0A4E0R4I9</accession>
<evidence type="ECO:0000256" key="1">
    <source>
        <dbReference type="SAM" id="MobiDB-lite"/>
    </source>
</evidence>
<feature type="compositionally biased region" description="Polar residues" evidence="1">
    <location>
        <begin position="153"/>
        <end position="183"/>
    </location>
</feature>
<feature type="compositionally biased region" description="Basic and acidic residues" evidence="1">
    <location>
        <begin position="254"/>
        <end position="265"/>
    </location>
</feature>
<feature type="region of interest" description="Disordered" evidence="1">
    <location>
        <begin position="153"/>
        <end position="228"/>
    </location>
</feature>
<evidence type="ECO:0000313" key="3">
    <source>
        <dbReference type="Proteomes" id="UP000230066"/>
    </source>
</evidence>
<evidence type="ECO:0000313" key="2">
    <source>
        <dbReference type="EMBL" id="THD22643.1"/>
    </source>
</evidence>
<feature type="region of interest" description="Disordered" evidence="1">
    <location>
        <begin position="558"/>
        <end position="607"/>
    </location>
</feature>
<feature type="compositionally biased region" description="Basic and acidic residues" evidence="1">
    <location>
        <begin position="565"/>
        <end position="587"/>
    </location>
</feature>
<feature type="compositionally biased region" description="Basic and acidic residues" evidence="1">
    <location>
        <begin position="1148"/>
        <end position="1169"/>
    </location>
</feature>
<feature type="compositionally biased region" description="Basic and acidic residues" evidence="1">
    <location>
        <begin position="718"/>
        <end position="735"/>
    </location>
</feature>
<feature type="compositionally biased region" description="Polar residues" evidence="1">
    <location>
        <begin position="191"/>
        <end position="200"/>
    </location>
</feature>
<name>A0A4E0R4I9_FASHE</name>
<comment type="caution">
    <text evidence="2">The sequence shown here is derived from an EMBL/GenBank/DDBJ whole genome shotgun (WGS) entry which is preliminary data.</text>
</comment>
<dbReference type="Proteomes" id="UP000230066">
    <property type="component" value="Unassembled WGS sequence"/>
</dbReference>
<dbReference type="AlphaFoldDB" id="A0A4E0R4I9"/>
<proteinExistence type="predicted"/>
<sequence>MDLINNMFTLQNDGAILRPGCQVSPDVLVCTPLGIQPGIVRQTREKFSSDTILANGVTISPVLGGSANARLKSAYEGVITNATQSVSRLNTPGRFYRRFPLPNNGLEKVYSSESNIYDAAKHQYFRWEQPNCDRNSMVCVPNSQDERNAVSSVDFNHTSPCSPVSGTKNIPENHFPSVSSKNTTKVDSRRCFSNSESPTGSYLDRESSRNRPPSFGRDQQKFKPPLVTAGQRGFGIVYSVHSSSREPQINETSGQREVDKTDQKSVSEGQPQDTISKVVKASRVSSWADFPKEHHKGNKPHDFPRNNYKVSEPVDLRMGEGKCTAKMGNTESFIFKDHTPFSYITSQSVISRQLSLLKPRSGSVSNRRRQSFTSESQNLEYIGQMNPMISDSLAPSSSSAENATYKNDPYSPNKTTARDSSIVSCLKPYSLSDNYEFGPTADTQVTGNWCDEVKIGCQVDKHNGHQKCDKPSLSEAERPRNQLCVTEYRNPNLMVGPEGLSYVRDSSVGLEQVSPTTKRVNKIGQYNNFKTFPGLNPRAKVSVDDQLSLGHKAVWPSHYNGPMQMDDKSEVKAKTEKENSAQQKVDEDNGISTDTNKKSQRFGRSLSNLEPRMASLFKSSMKGNFTAQNIFIPKVSEDKRNMLGKFDESHQSPTTKNMIENPVGGSKREDIIDPSEVEEPQLTAKQITDILEKTLKFRLQPPGTESCTSRTTDSQKLNQKEEKQQTLRHQPDNDSSRLGSTNGEISGLKTPQNNDQSDLRSGGQPRHKKDEIKYTGKNQPTNGFDLQPVAEKTITKELCVKLNQQVTGFTTPSLKSQATLNVKGCTQQKKNDFNYLLKTHSINQQTLIPPEPISGRKPADKMLASTICTESDIKPGNVESIPAPYTPPTFSSVWGATKDTSLSSPLDIRQPSMGSMTTPSSDKNFRQTSNQRITKRPYFNLIAQKLERQFKRGANLTRSQSSTLPFTDVVKTQEDAAMAMSITERDNNNEKMAEETPIIRSDTRPRSLNSLEDESLTPVRMKLFRELTETLARRSGNFEEGTSSSKQKEQQAYRSILRPKSTEKNEQQAPKPRISFPPDDKLTVTHDYEADLERTKMDSDSDGSTSEDDTKNSHSFTDSTRSAEETEDPTSADASMIRRRRKSFPRPRWSDKENITENEKLNGFEDGSSHRFPRLTASGIPTGTFTIPDQPPSPYRYLKGENLEKMPVETSLTQWKSYQTLISGIKSTDYHMNMMGSVTE</sequence>
<feature type="compositionally biased region" description="Low complexity" evidence="1">
    <location>
        <begin position="390"/>
        <end position="399"/>
    </location>
</feature>
<feature type="region of interest" description="Disordered" evidence="1">
    <location>
        <begin position="983"/>
        <end position="1013"/>
    </location>
</feature>
<feature type="region of interest" description="Disordered" evidence="1">
    <location>
        <begin position="1034"/>
        <end position="1170"/>
    </location>
</feature>
<feature type="compositionally biased region" description="Basic and acidic residues" evidence="1">
    <location>
        <begin position="983"/>
        <end position="994"/>
    </location>
</feature>
<feature type="compositionally biased region" description="Polar residues" evidence="1">
    <location>
        <begin position="240"/>
        <end position="253"/>
    </location>
</feature>
<dbReference type="EMBL" id="JXXN02002621">
    <property type="protein sequence ID" value="THD22643.1"/>
    <property type="molecule type" value="Genomic_DNA"/>
</dbReference>
<protein>
    <submittedName>
        <fullName evidence="2">Uncharacterized protein</fullName>
    </submittedName>
</protein>
<feature type="region of interest" description="Disordered" evidence="1">
    <location>
        <begin position="696"/>
        <end position="785"/>
    </location>
</feature>
<feature type="compositionally biased region" description="Polar residues" evidence="1">
    <location>
        <begin position="400"/>
        <end position="417"/>
    </location>
</feature>